<evidence type="ECO:0000313" key="3">
    <source>
        <dbReference type="EMBL" id="GFS20727.1"/>
    </source>
</evidence>
<dbReference type="AlphaFoldDB" id="A0AAV4JI95"/>
<name>A0AAV4JI95_9GAST</name>
<evidence type="ECO:0000256" key="1">
    <source>
        <dbReference type="SAM" id="Phobius"/>
    </source>
</evidence>
<dbReference type="Pfam" id="PF01757">
    <property type="entry name" value="Acyl_transf_3"/>
    <property type="match status" value="1"/>
</dbReference>
<feature type="transmembrane region" description="Helical" evidence="1">
    <location>
        <begin position="144"/>
        <end position="166"/>
    </location>
</feature>
<feature type="transmembrane region" description="Helical" evidence="1">
    <location>
        <begin position="20"/>
        <end position="36"/>
    </location>
</feature>
<dbReference type="Proteomes" id="UP000762676">
    <property type="component" value="Unassembled WGS sequence"/>
</dbReference>
<keyword evidence="1" id="KW-0472">Membrane</keyword>
<organism evidence="3 4">
    <name type="scientific">Elysia marginata</name>
    <dbReference type="NCBI Taxonomy" id="1093978"/>
    <lineage>
        <taxon>Eukaryota</taxon>
        <taxon>Metazoa</taxon>
        <taxon>Spiralia</taxon>
        <taxon>Lophotrochozoa</taxon>
        <taxon>Mollusca</taxon>
        <taxon>Gastropoda</taxon>
        <taxon>Heterobranchia</taxon>
        <taxon>Euthyneura</taxon>
        <taxon>Panpulmonata</taxon>
        <taxon>Sacoglossa</taxon>
        <taxon>Placobranchoidea</taxon>
        <taxon>Plakobranchidae</taxon>
        <taxon>Elysia</taxon>
    </lineage>
</organism>
<evidence type="ECO:0000259" key="2">
    <source>
        <dbReference type="Pfam" id="PF01757"/>
    </source>
</evidence>
<dbReference type="EMBL" id="BMAT01003124">
    <property type="protein sequence ID" value="GFS20727.1"/>
    <property type="molecule type" value="Genomic_DNA"/>
</dbReference>
<gene>
    <name evidence="3" type="ORF">ElyMa_001578000</name>
</gene>
<feature type="domain" description="Acyltransferase 3" evidence="2">
    <location>
        <begin position="12"/>
        <end position="222"/>
    </location>
</feature>
<dbReference type="InterPro" id="IPR052728">
    <property type="entry name" value="O2_lipid_transport_reg"/>
</dbReference>
<keyword evidence="1" id="KW-1133">Transmembrane helix</keyword>
<feature type="transmembrane region" description="Helical" evidence="1">
    <location>
        <begin position="118"/>
        <end position="137"/>
    </location>
</feature>
<keyword evidence="1" id="KW-0812">Transmembrane</keyword>
<evidence type="ECO:0000313" key="4">
    <source>
        <dbReference type="Proteomes" id="UP000762676"/>
    </source>
</evidence>
<keyword evidence="4" id="KW-1185">Reference proteome</keyword>
<reference evidence="3 4" key="1">
    <citation type="journal article" date="2021" name="Elife">
        <title>Chloroplast acquisition without the gene transfer in kleptoplastic sea slugs, Plakobranchus ocellatus.</title>
        <authorList>
            <person name="Maeda T."/>
            <person name="Takahashi S."/>
            <person name="Yoshida T."/>
            <person name="Shimamura S."/>
            <person name="Takaki Y."/>
            <person name="Nagai Y."/>
            <person name="Toyoda A."/>
            <person name="Suzuki Y."/>
            <person name="Arimoto A."/>
            <person name="Ishii H."/>
            <person name="Satoh N."/>
            <person name="Nishiyama T."/>
            <person name="Hasebe M."/>
            <person name="Maruyama T."/>
            <person name="Minagawa J."/>
            <person name="Obokata J."/>
            <person name="Shigenobu S."/>
        </authorList>
    </citation>
    <scope>NUCLEOTIDE SEQUENCE [LARGE SCALE GENOMIC DNA]</scope>
</reference>
<dbReference type="InterPro" id="IPR002656">
    <property type="entry name" value="Acyl_transf_3_dom"/>
</dbReference>
<proteinExistence type="predicted"/>
<comment type="caution">
    <text evidence="3">The sequence shown here is derived from an EMBL/GenBank/DDBJ whole genome shotgun (WGS) entry which is preliminary data.</text>
</comment>
<sequence length="226" mass="26567">MPRLTNRWTGDVMTNNSVSVDTFFVISGLLTAYLTVKEMNQKGWRLDWGVFYFHRLWRLTPPYMMTLVIILGIKQYCGEGPLWSPVQPHDKHNCEKHWWANLLYINNFVYQKTPCFQFTWYMAVAMQFFAVSPLMIIPFYFKELLGFVVCGILFAVHVIITGVFSAQNDWATSLTSAFNRDTDVDYLRKYYGLPWYRIGPYIIGIVVGYLLATYRDKIRLTWVSSR</sequence>
<protein>
    <submittedName>
        <fullName evidence="3">Nose resistant to fluoxetine protein 6-like</fullName>
    </submittedName>
</protein>
<dbReference type="PANTHER" id="PTHR11161">
    <property type="entry name" value="O-ACYLTRANSFERASE"/>
    <property type="match status" value="1"/>
</dbReference>
<feature type="transmembrane region" description="Helical" evidence="1">
    <location>
        <begin position="195"/>
        <end position="212"/>
    </location>
</feature>
<accession>A0AAV4JI95</accession>
<dbReference type="GO" id="GO:0016747">
    <property type="term" value="F:acyltransferase activity, transferring groups other than amino-acyl groups"/>
    <property type="evidence" value="ECO:0007669"/>
    <property type="project" value="InterPro"/>
</dbReference>
<dbReference type="PANTHER" id="PTHR11161:SF0">
    <property type="entry name" value="O-ACYLTRANSFERASE LIKE PROTEIN"/>
    <property type="match status" value="1"/>
</dbReference>